<evidence type="ECO:0000313" key="2">
    <source>
        <dbReference type="EMBL" id="CAG8837885.1"/>
    </source>
</evidence>
<proteinExistence type="predicted"/>
<dbReference type="Proteomes" id="UP000789901">
    <property type="component" value="Unassembled WGS sequence"/>
</dbReference>
<feature type="coiled-coil region" evidence="1">
    <location>
        <begin position="80"/>
        <end position="113"/>
    </location>
</feature>
<keyword evidence="1" id="KW-0175">Coiled coil</keyword>
<comment type="caution">
    <text evidence="2">The sequence shown here is derived from an EMBL/GenBank/DDBJ whole genome shotgun (WGS) entry which is preliminary data.</text>
</comment>
<dbReference type="EMBL" id="CAJVQB010056825">
    <property type="protein sequence ID" value="CAG8837885.1"/>
    <property type="molecule type" value="Genomic_DNA"/>
</dbReference>
<accession>A0ABN7WRB2</accession>
<evidence type="ECO:0000313" key="3">
    <source>
        <dbReference type="Proteomes" id="UP000789901"/>
    </source>
</evidence>
<reference evidence="2 3" key="1">
    <citation type="submission" date="2021-06" db="EMBL/GenBank/DDBJ databases">
        <authorList>
            <person name="Kallberg Y."/>
            <person name="Tangrot J."/>
            <person name="Rosling A."/>
        </authorList>
    </citation>
    <scope>NUCLEOTIDE SEQUENCE [LARGE SCALE GENOMIC DNA]</scope>
    <source>
        <strain evidence="2 3">120-4 pot B 10/14</strain>
    </source>
</reference>
<protein>
    <submittedName>
        <fullName evidence="2">9987_t:CDS:1</fullName>
    </submittedName>
</protein>
<keyword evidence="3" id="KW-1185">Reference proteome</keyword>
<organism evidence="2 3">
    <name type="scientific">Gigaspora margarita</name>
    <dbReference type="NCBI Taxonomy" id="4874"/>
    <lineage>
        <taxon>Eukaryota</taxon>
        <taxon>Fungi</taxon>
        <taxon>Fungi incertae sedis</taxon>
        <taxon>Mucoromycota</taxon>
        <taxon>Glomeromycotina</taxon>
        <taxon>Glomeromycetes</taxon>
        <taxon>Diversisporales</taxon>
        <taxon>Gigasporaceae</taxon>
        <taxon>Gigaspora</taxon>
    </lineage>
</organism>
<evidence type="ECO:0000256" key="1">
    <source>
        <dbReference type="SAM" id="Coils"/>
    </source>
</evidence>
<name>A0ABN7WRB2_GIGMA</name>
<gene>
    <name evidence="2" type="ORF">GMARGA_LOCUS33707</name>
</gene>
<sequence length="114" mass="13277">MLPEIWTNTLFMTNTGESAHANINRNGYGLSLLAAIQNQKSSKKTQIVKNNMVISHEPSEMIAISRKSFEMSIDDYKKILRIEREKLNIQRDKNNELEREIMLQEKLQKLTNNN</sequence>